<gene>
    <name evidence="1" type="ORF">H9Q08_10350</name>
</gene>
<name>A0ABS9C583_9FLAO</name>
<protein>
    <submittedName>
        <fullName evidence="1">Uncharacterized protein</fullName>
    </submittedName>
</protein>
<comment type="caution">
    <text evidence="1">The sequence shown here is derived from an EMBL/GenBank/DDBJ whole genome shotgun (WGS) entry which is preliminary data.</text>
</comment>
<reference evidence="1" key="1">
    <citation type="submission" date="2021-08" db="EMBL/GenBank/DDBJ databases">
        <title>Complete genome sequence of Chryseobacterium sp strain PS-8.</title>
        <authorList>
            <person name="Das S.K."/>
        </authorList>
    </citation>
    <scope>NUCLEOTIDE SEQUENCE</scope>
    <source>
        <strain evidence="1">PS-8</strain>
    </source>
</reference>
<evidence type="ECO:0000313" key="1">
    <source>
        <dbReference type="EMBL" id="MCF2219709.1"/>
    </source>
</evidence>
<keyword evidence="2" id="KW-1185">Reference proteome</keyword>
<accession>A0ABS9C583</accession>
<organism evidence="1 2">
    <name type="scientific">Chryseobacterium indicum</name>
    <dbReference type="NCBI Taxonomy" id="2766954"/>
    <lineage>
        <taxon>Bacteria</taxon>
        <taxon>Pseudomonadati</taxon>
        <taxon>Bacteroidota</taxon>
        <taxon>Flavobacteriia</taxon>
        <taxon>Flavobacteriales</taxon>
        <taxon>Weeksellaceae</taxon>
        <taxon>Chryseobacterium group</taxon>
        <taxon>Chryseobacterium</taxon>
    </lineage>
</organism>
<evidence type="ECO:0000313" key="2">
    <source>
        <dbReference type="Proteomes" id="UP001430374"/>
    </source>
</evidence>
<dbReference type="RefSeq" id="WP_235131281.1">
    <property type="nucleotide sequence ID" value="NZ_JACSGT010000001.1"/>
</dbReference>
<sequence>MKDSHIEYIGDEIFDFEREALSFIQKKICTTLKISPSTFRDYKKHFIQDTNVIFEINTKVNKVDDTLEVLISPIKYAIRNEDIKLLDAILSGLTAAVSVNFFQGHHENSKTISGQDTNKKSPSIS</sequence>
<dbReference type="EMBL" id="JACSGT010000001">
    <property type="protein sequence ID" value="MCF2219709.1"/>
    <property type="molecule type" value="Genomic_DNA"/>
</dbReference>
<proteinExistence type="predicted"/>
<dbReference type="Proteomes" id="UP001430374">
    <property type="component" value="Unassembled WGS sequence"/>
</dbReference>